<feature type="region of interest" description="Disordered" evidence="1">
    <location>
        <begin position="44"/>
        <end position="65"/>
    </location>
</feature>
<dbReference type="EMBL" id="JACGWJ010000008">
    <property type="protein sequence ID" value="KAL0403272.1"/>
    <property type="molecule type" value="Genomic_DNA"/>
</dbReference>
<proteinExistence type="predicted"/>
<reference evidence="2" key="1">
    <citation type="submission" date="2020-06" db="EMBL/GenBank/DDBJ databases">
        <authorList>
            <person name="Li T."/>
            <person name="Hu X."/>
            <person name="Zhang T."/>
            <person name="Song X."/>
            <person name="Zhang H."/>
            <person name="Dai N."/>
            <person name="Sheng W."/>
            <person name="Hou X."/>
            <person name="Wei L."/>
        </authorList>
    </citation>
    <scope>NUCLEOTIDE SEQUENCE</scope>
    <source>
        <strain evidence="2">G02</strain>
        <tissue evidence="2">Leaf</tissue>
    </source>
</reference>
<protein>
    <submittedName>
        <fullName evidence="2">Uncharacterized protein</fullName>
    </submittedName>
</protein>
<reference evidence="2" key="2">
    <citation type="journal article" date="2024" name="Plant">
        <title>Genomic evolution and insights into agronomic trait innovations of Sesamum species.</title>
        <authorList>
            <person name="Miao H."/>
            <person name="Wang L."/>
            <person name="Qu L."/>
            <person name="Liu H."/>
            <person name="Sun Y."/>
            <person name="Le M."/>
            <person name="Wang Q."/>
            <person name="Wei S."/>
            <person name="Zheng Y."/>
            <person name="Lin W."/>
            <person name="Duan Y."/>
            <person name="Cao H."/>
            <person name="Xiong S."/>
            <person name="Wang X."/>
            <person name="Wei L."/>
            <person name="Li C."/>
            <person name="Ma Q."/>
            <person name="Ju M."/>
            <person name="Zhao R."/>
            <person name="Li G."/>
            <person name="Mu C."/>
            <person name="Tian Q."/>
            <person name="Mei H."/>
            <person name="Zhang T."/>
            <person name="Gao T."/>
            <person name="Zhang H."/>
        </authorList>
    </citation>
    <scope>NUCLEOTIDE SEQUENCE</scope>
    <source>
        <strain evidence="2">G02</strain>
    </source>
</reference>
<comment type="caution">
    <text evidence="2">The sequence shown here is derived from an EMBL/GenBank/DDBJ whole genome shotgun (WGS) entry which is preliminary data.</text>
</comment>
<name>A0AAW2TFD5_SESRA</name>
<gene>
    <name evidence="2" type="ORF">Sradi_1968000</name>
</gene>
<organism evidence="2">
    <name type="scientific">Sesamum radiatum</name>
    <name type="common">Black benniseed</name>
    <dbReference type="NCBI Taxonomy" id="300843"/>
    <lineage>
        <taxon>Eukaryota</taxon>
        <taxon>Viridiplantae</taxon>
        <taxon>Streptophyta</taxon>
        <taxon>Embryophyta</taxon>
        <taxon>Tracheophyta</taxon>
        <taxon>Spermatophyta</taxon>
        <taxon>Magnoliopsida</taxon>
        <taxon>eudicotyledons</taxon>
        <taxon>Gunneridae</taxon>
        <taxon>Pentapetalae</taxon>
        <taxon>asterids</taxon>
        <taxon>lamiids</taxon>
        <taxon>Lamiales</taxon>
        <taxon>Pedaliaceae</taxon>
        <taxon>Sesamum</taxon>
    </lineage>
</organism>
<sequence>MVSKQHKPSNSGASFGSAPTFFTSAGAAVEARCSRPPPACSMHAFHDQQRNKHKLRYCKQEEKNK</sequence>
<accession>A0AAW2TFD5</accession>
<evidence type="ECO:0000313" key="2">
    <source>
        <dbReference type="EMBL" id="KAL0403272.1"/>
    </source>
</evidence>
<evidence type="ECO:0000256" key="1">
    <source>
        <dbReference type="SAM" id="MobiDB-lite"/>
    </source>
</evidence>
<dbReference type="AlphaFoldDB" id="A0AAW2TFD5"/>